<dbReference type="OrthoDB" id="9794387at2"/>
<gene>
    <name evidence="3" type="ORF">LV89_01961</name>
</gene>
<evidence type="ECO:0000256" key="2">
    <source>
        <dbReference type="ARBA" id="ARBA00023002"/>
    </source>
</evidence>
<accession>A0A316E9T6</accession>
<evidence type="ECO:0000256" key="1">
    <source>
        <dbReference type="ARBA" id="ARBA00006484"/>
    </source>
</evidence>
<dbReference type="InterPro" id="IPR020904">
    <property type="entry name" value="Sc_DH/Rdtase_CS"/>
</dbReference>
<dbReference type="RefSeq" id="WP_109742711.1">
    <property type="nucleotide sequence ID" value="NZ_QGGO01000008.1"/>
</dbReference>
<dbReference type="InterPro" id="IPR036291">
    <property type="entry name" value="NAD(P)-bd_dom_sf"/>
</dbReference>
<dbReference type="GO" id="GO:0016491">
    <property type="term" value="F:oxidoreductase activity"/>
    <property type="evidence" value="ECO:0007669"/>
    <property type="project" value="UniProtKB-KW"/>
</dbReference>
<protein>
    <submittedName>
        <fullName evidence="3">Short-subunit dehydrogenase</fullName>
    </submittedName>
</protein>
<dbReference type="GO" id="GO:0016020">
    <property type="term" value="C:membrane"/>
    <property type="evidence" value="ECO:0007669"/>
    <property type="project" value="TreeGrafter"/>
</dbReference>
<dbReference type="Proteomes" id="UP000245489">
    <property type="component" value="Unassembled WGS sequence"/>
</dbReference>
<dbReference type="Gene3D" id="3.40.50.720">
    <property type="entry name" value="NAD(P)-binding Rossmann-like Domain"/>
    <property type="match status" value="1"/>
</dbReference>
<evidence type="ECO:0000313" key="4">
    <source>
        <dbReference type="Proteomes" id="UP000245489"/>
    </source>
</evidence>
<comment type="caution">
    <text evidence="3">The sequence shown here is derived from an EMBL/GenBank/DDBJ whole genome shotgun (WGS) entry which is preliminary data.</text>
</comment>
<comment type="similarity">
    <text evidence="1">Belongs to the short-chain dehydrogenases/reductases (SDR) family.</text>
</comment>
<dbReference type="PRINTS" id="PR00081">
    <property type="entry name" value="GDHRDH"/>
</dbReference>
<evidence type="ECO:0000313" key="3">
    <source>
        <dbReference type="EMBL" id="PWK27147.1"/>
    </source>
</evidence>
<reference evidence="3 4" key="1">
    <citation type="submission" date="2018-05" db="EMBL/GenBank/DDBJ databases">
        <title>Genomic Encyclopedia of Archaeal and Bacterial Type Strains, Phase II (KMG-II): from individual species to whole genera.</title>
        <authorList>
            <person name="Goeker M."/>
        </authorList>
    </citation>
    <scope>NUCLEOTIDE SEQUENCE [LARGE SCALE GENOMIC DNA]</scope>
    <source>
        <strain evidence="3 4">DSM 22214</strain>
    </source>
</reference>
<sequence length="259" mass="29516">MQIAHKNIIVTGAASGIGKALILQLVDFEGAKIIAVDLHPIEASSDKITTFICDLSQQTEVDRLFDFALTQFQTIDIFIANAGFAYYEEISKPDWQRIENIFQVNVFSPIYSFQKMKELNVGRAYFVMITSSAMAKLAIPGYALYGATKAALDRFEAAYRFENQDLGRLSLIYPIATKTNFFKSSTHFSNLNIPIPFPAQMPEDVANAMIKGILQNKTHIFPSKLFQIGRFLQKLFEIIVLPYQYFYAKELKKWLHEKK</sequence>
<dbReference type="PROSITE" id="PS00061">
    <property type="entry name" value="ADH_SHORT"/>
    <property type="match status" value="1"/>
</dbReference>
<dbReference type="AlphaFoldDB" id="A0A316E9T6"/>
<dbReference type="PANTHER" id="PTHR44196">
    <property type="entry name" value="DEHYDROGENASE/REDUCTASE SDR FAMILY MEMBER 7B"/>
    <property type="match status" value="1"/>
</dbReference>
<dbReference type="PANTHER" id="PTHR44196:SF1">
    <property type="entry name" value="DEHYDROGENASE_REDUCTASE SDR FAMILY MEMBER 7B"/>
    <property type="match status" value="1"/>
</dbReference>
<dbReference type="CDD" id="cd05233">
    <property type="entry name" value="SDR_c"/>
    <property type="match status" value="1"/>
</dbReference>
<name>A0A316E9T6_9BACT</name>
<dbReference type="EMBL" id="QGGO01000008">
    <property type="protein sequence ID" value="PWK27147.1"/>
    <property type="molecule type" value="Genomic_DNA"/>
</dbReference>
<keyword evidence="2" id="KW-0560">Oxidoreductase</keyword>
<dbReference type="Pfam" id="PF00106">
    <property type="entry name" value="adh_short"/>
    <property type="match status" value="1"/>
</dbReference>
<proteinExistence type="inferred from homology"/>
<keyword evidence="4" id="KW-1185">Reference proteome</keyword>
<dbReference type="InterPro" id="IPR002347">
    <property type="entry name" value="SDR_fam"/>
</dbReference>
<dbReference type="SUPFAM" id="SSF51735">
    <property type="entry name" value="NAD(P)-binding Rossmann-fold domains"/>
    <property type="match status" value="1"/>
</dbReference>
<organism evidence="3 4">
    <name type="scientific">Arcicella aurantiaca</name>
    <dbReference type="NCBI Taxonomy" id="591202"/>
    <lineage>
        <taxon>Bacteria</taxon>
        <taxon>Pseudomonadati</taxon>
        <taxon>Bacteroidota</taxon>
        <taxon>Cytophagia</taxon>
        <taxon>Cytophagales</taxon>
        <taxon>Flectobacillaceae</taxon>
        <taxon>Arcicella</taxon>
    </lineage>
</organism>